<evidence type="ECO:0000313" key="3">
    <source>
        <dbReference type="Proteomes" id="UP001370348"/>
    </source>
</evidence>
<proteinExistence type="predicted"/>
<organism evidence="2 3">
    <name type="scientific">Pendulispora albinea</name>
    <dbReference type="NCBI Taxonomy" id="2741071"/>
    <lineage>
        <taxon>Bacteria</taxon>
        <taxon>Pseudomonadati</taxon>
        <taxon>Myxococcota</taxon>
        <taxon>Myxococcia</taxon>
        <taxon>Myxococcales</taxon>
        <taxon>Sorangiineae</taxon>
        <taxon>Pendulisporaceae</taxon>
        <taxon>Pendulispora</taxon>
    </lineage>
</organism>
<evidence type="ECO:0000256" key="1">
    <source>
        <dbReference type="SAM" id="SignalP"/>
    </source>
</evidence>
<feature type="signal peptide" evidence="1">
    <location>
        <begin position="1"/>
        <end position="25"/>
    </location>
</feature>
<dbReference type="EMBL" id="CP089984">
    <property type="protein sequence ID" value="WXB12416.1"/>
    <property type="molecule type" value="Genomic_DNA"/>
</dbReference>
<evidence type="ECO:0000313" key="2">
    <source>
        <dbReference type="EMBL" id="WXB12416.1"/>
    </source>
</evidence>
<keyword evidence="1" id="KW-0732">Signal</keyword>
<name>A0ABZ2LTD6_9BACT</name>
<feature type="chain" id="PRO_5046645931" description="Lipoprotein" evidence="1">
    <location>
        <begin position="26"/>
        <end position="80"/>
    </location>
</feature>
<dbReference type="RefSeq" id="WP_394822038.1">
    <property type="nucleotide sequence ID" value="NZ_CP089984.1"/>
</dbReference>
<reference evidence="2 3" key="1">
    <citation type="submission" date="2021-12" db="EMBL/GenBank/DDBJ databases">
        <title>Discovery of the Pendulisporaceae a myxobacterial family with distinct sporulation behavior and unique specialized metabolism.</title>
        <authorList>
            <person name="Garcia R."/>
            <person name="Popoff A."/>
            <person name="Bader C.D."/>
            <person name="Loehr J."/>
            <person name="Walesch S."/>
            <person name="Walt C."/>
            <person name="Boldt J."/>
            <person name="Bunk B."/>
            <person name="Haeckl F.J.F.P.J."/>
            <person name="Gunesch A.P."/>
            <person name="Birkelbach J."/>
            <person name="Nuebel U."/>
            <person name="Pietschmann T."/>
            <person name="Bach T."/>
            <person name="Mueller R."/>
        </authorList>
    </citation>
    <scope>NUCLEOTIDE SEQUENCE [LARGE SCALE GENOMIC DNA]</scope>
    <source>
        <strain evidence="2 3">MSr11954</strain>
    </source>
</reference>
<evidence type="ECO:0008006" key="4">
    <source>
        <dbReference type="Google" id="ProtNLM"/>
    </source>
</evidence>
<dbReference type="Proteomes" id="UP001370348">
    <property type="component" value="Chromosome"/>
</dbReference>
<keyword evidence="3" id="KW-1185">Reference proteome</keyword>
<sequence length="80" mass="8503">MIRRSILRMFVGVALAAGATGAVCGAVGCKTLEHGAAKDPQKCERDPGCTSKQEKSKDCATACADNIECMERCQQVNGRR</sequence>
<dbReference type="PROSITE" id="PS51257">
    <property type="entry name" value="PROKAR_LIPOPROTEIN"/>
    <property type="match status" value="1"/>
</dbReference>
<protein>
    <recommendedName>
        <fullName evidence="4">Lipoprotein</fullName>
    </recommendedName>
</protein>
<accession>A0ABZ2LTD6</accession>
<gene>
    <name evidence="2" type="ORF">LZC94_31785</name>
</gene>